<accession>A0AAV3QWR1</accession>
<dbReference type="InterPro" id="IPR002156">
    <property type="entry name" value="RNaseH_domain"/>
</dbReference>
<dbReference type="AlphaFoldDB" id="A0AAV3QWR1"/>
<comment type="caution">
    <text evidence="2">The sequence shown here is derived from an EMBL/GenBank/DDBJ whole genome shotgun (WGS) entry which is preliminary data.</text>
</comment>
<organism evidence="2 3">
    <name type="scientific">Lithospermum erythrorhizon</name>
    <name type="common">Purple gromwell</name>
    <name type="synonym">Lithospermum officinale var. erythrorhizon</name>
    <dbReference type="NCBI Taxonomy" id="34254"/>
    <lineage>
        <taxon>Eukaryota</taxon>
        <taxon>Viridiplantae</taxon>
        <taxon>Streptophyta</taxon>
        <taxon>Embryophyta</taxon>
        <taxon>Tracheophyta</taxon>
        <taxon>Spermatophyta</taxon>
        <taxon>Magnoliopsida</taxon>
        <taxon>eudicotyledons</taxon>
        <taxon>Gunneridae</taxon>
        <taxon>Pentapetalae</taxon>
        <taxon>asterids</taxon>
        <taxon>lamiids</taxon>
        <taxon>Boraginales</taxon>
        <taxon>Boraginaceae</taxon>
        <taxon>Boraginoideae</taxon>
        <taxon>Lithospermeae</taxon>
        <taxon>Lithospermum</taxon>
    </lineage>
</organism>
<protein>
    <recommendedName>
        <fullName evidence="1">RNase H type-1 domain-containing protein</fullName>
    </recommendedName>
</protein>
<keyword evidence="3" id="KW-1185">Reference proteome</keyword>
<dbReference type="GO" id="GO:0004523">
    <property type="term" value="F:RNA-DNA hybrid ribonuclease activity"/>
    <property type="evidence" value="ECO:0007669"/>
    <property type="project" value="InterPro"/>
</dbReference>
<name>A0AAV3QWR1_LITER</name>
<feature type="domain" description="RNase H type-1" evidence="1">
    <location>
        <begin position="48"/>
        <end position="93"/>
    </location>
</feature>
<sequence>MMQSKYWKGDSLIATLLQVNVQTSVSTRPKLLSWEKPLPTQLKQHGVSGSPLEAELEALLLCLQVCKHKGLYGVQVEVDSLMIVQMTTKKTSHWTLQNKCYSFSQV</sequence>
<dbReference type="GO" id="GO:0003676">
    <property type="term" value="F:nucleic acid binding"/>
    <property type="evidence" value="ECO:0007669"/>
    <property type="project" value="InterPro"/>
</dbReference>
<reference evidence="2 3" key="1">
    <citation type="submission" date="2024-01" db="EMBL/GenBank/DDBJ databases">
        <title>The complete chloroplast genome sequence of Lithospermum erythrorhizon: insights into the phylogenetic relationship among Boraginaceae species and the maternal lineages of purple gromwells.</title>
        <authorList>
            <person name="Okada T."/>
            <person name="Watanabe K."/>
        </authorList>
    </citation>
    <scope>NUCLEOTIDE SEQUENCE [LARGE SCALE GENOMIC DNA]</scope>
</reference>
<evidence type="ECO:0000313" key="3">
    <source>
        <dbReference type="Proteomes" id="UP001454036"/>
    </source>
</evidence>
<evidence type="ECO:0000259" key="1">
    <source>
        <dbReference type="Pfam" id="PF13456"/>
    </source>
</evidence>
<proteinExistence type="predicted"/>
<dbReference type="Proteomes" id="UP001454036">
    <property type="component" value="Unassembled WGS sequence"/>
</dbReference>
<dbReference type="InterPro" id="IPR036397">
    <property type="entry name" value="RNaseH_sf"/>
</dbReference>
<dbReference type="EMBL" id="BAABME010006349">
    <property type="protein sequence ID" value="GAA0168098.1"/>
    <property type="molecule type" value="Genomic_DNA"/>
</dbReference>
<dbReference type="Gene3D" id="3.30.420.10">
    <property type="entry name" value="Ribonuclease H-like superfamily/Ribonuclease H"/>
    <property type="match status" value="1"/>
</dbReference>
<gene>
    <name evidence="2" type="ORF">LIER_22897</name>
</gene>
<evidence type="ECO:0000313" key="2">
    <source>
        <dbReference type="EMBL" id="GAA0168098.1"/>
    </source>
</evidence>
<dbReference type="Pfam" id="PF13456">
    <property type="entry name" value="RVT_3"/>
    <property type="match status" value="1"/>
</dbReference>